<dbReference type="Proteomes" id="UP000807716">
    <property type="component" value="Unassembled WGS sequence"/>
</dbReference>
<comment type="caution">
    <text evidence="2">The sequence shown here is derived from an EMBL/GenBank/DDBJ whole genome shotgun (WGS) entry which is preliminary data.</text>
</comment>
<name>A0A9P6PLB1_9FUNG</name>
<feature type="region of interest" description="Disordered" evidence="1">
    <location>
        <begin position="104"/>
        <end position="134"/>
    </location>
</feature>
<dbReference type="EMBL" id="JAAAJB010001764">
    <property type="protein sequence ID" value="KAG0247387.1"/>
    <property type="molecule type" value="Genomic_DNA"/>
</dbReference>
<dbReference type="AlphaFoldDB" id="A0A9P6PLB1"/>
<reference evidence="2" key="1">
    <citation type="journal article" date="2020" name="Fungal Divers.">
        <title>Resolving the Mortierellaceae phylogeny through synthesis of multi-gene phylogenetics and phylogenomics.</title>
        <authorList>
            <person name="Vandepol N."/>
            <person name="Liber J."/>
            <person name="Desiro A."/>
            <person name="Na H."/>
            <person name="Kennedy M."/>
            <person name="Barry K."/>
            <person name="Grigoriev I.V."/>
            <person name="Miller A.N."/>
            <person name="O'Donnell K."/>
            <person name="Stajich J.E."/>
            <person name="Bonito G."/>
        </authorList>
    </citation>
    <scope>NUCLEOTIDE SEQUENCE</scope>
    <source>
        <strain evidence="2">BC1065</strain>
    </source>
</reference>
<sequence length="134" mass="15428">MLYQDKDNVCLSGRQLSERKDPRRHPIKSALESHKGNRGEGKWREAWEDHERQGLTLEDVEGRMALAKQHVDQLKKKLEPLRKTTAMLRKRATISVRALHANKDSSQRDELFGAMKSNQRVARDADDSLARTQA</sequence>
<evidence type="ECO:0000313" key="3">
    <source>
        <dbReference type="Proteomes" id="UP000807716"/>
    </source>
</evidence>
<evidence type="ECO:0000256" key="1">
    <source>
        <dbReference type="SAM" id="MobiDB-lite"/>
    </source>
</evidence>
<proteinExistence type="predicted"/>
<organism evidence="2 3">
    <name type="scientific">Actinomortierella ambigua</name>
    <dbReference type="NCBI Taxonomy" id="1343610"/>
    <lineage>
        <taxon>Eukaryota</taxon>
        <taxon>Fungi</taxon>
        <taxon>Fungi incertae sedis</taxon>
        <taxon>Mucoromycota</taxon>
        <taxon>Mortierellomycotina</taxon>
        <taxon>Mortierellomycetes</taxon>
        <taxon>Mortierellales</taxon>
        <taxon>Mortierellaceae</taxon>
        <taxon>Actinomortierella</taxon>
    </lineage>
</organism>
<protein>
    <submittedName>
        <fullName evidence="2">Uncharacterized protein</fullName>
    </submittedName>
</protein>
<feature type="compositionally biased region" description="Basic and acidic residues" evidence="1">
    <location>
        <begin position="31"/>
        <end position="46"/>
    </location>
</feature>
<accession>A0A9P6PLB1</accession>
<feature type="region of interest" description="Disordered" evidence="1">
    <location>
        <begin position="1"/>
        <end position="46"/>
    </location>
</feature>
<feature type="compositionally biased region" description="Basic and acidic residues" evidence="1">
    <location>
        <begin position="121"/>
        <end position="134"/>
    </location>
</feature>
<feature type="non-terminal residue" evidence="2">
    <location>
        <position position="1"/>
    </location>
</feature>
<feature type="non-terminal residue" evidence="2">
    <location>
        <position position="134"/>
    </location>
</feature>
<gene>
    <name evidence="2" type="ORF">DFQ27_002101</name>
</gene>
<keyword evidence="3" id="KW-1185">Reference proteome</keyword>
<evidence type="ECO:0000313" key="2">
    <source>
        <dbReference type="EMBL" id="KAG0247387.1"/>
    </source>
</evidence>